<reference evidence="4" key="1">
    <citation type="submission" date="2023-09" db="UniProtKB">
        <authorList>
            <consortium name="Ensembl"/>
        </authorList>
    </citation>
    <scope>IDENTIFICATION</scope>
</reference>
<feature type="domain" description="Chemokine interleukin-8-like" evidence="3">
    <location>
        <begin position="25"/>
        <end position="80"/>
    </location>
</feature>
<dbReference type="InterPro" id="IPR036048">
    <property type="entry name" value="Interleukin_8-like_sf"/>
</dbReference>
<organism evidence="4">
    <name type="scientific">Pundamilia nyererei</name>
    <dbReference type="NCBI Taxonomy" id="303518"/>
    <lineage>
        <taxon>Eukaryota</taxon>
        <taxon>Metazoa</taxon>
        <taxon>Chordata</taxon>
        <taxon>Craniata</taxon>
        <taxon>Vertebrata</taxon>
        <taxon>Euteleostomi</taxon>
        <taxon>Actinopterygii</taxon>
        <taxon>Neopterygii</taxon>
        <taxon>Teleostei</taxon>
        <taxon>Neoteleostei</taxon>
        <taxon>Acanthomorphata</taxon>
        <taxon>Ovalentaria</taxon>
        <taxon>Cichlomorphae</taxon>
        <taxon>Cichliformes</taxon>
        <taxon>Cichlidae</taxon>
        <taxon>African cichlids</taxon>
        <taxon>Pseudocrenilabrinae</taxon>
        <taxon>Haplochromini</taxon>
        <taxon>Pundamilia</taxon>
    </lineage>
</organism>
<dbReference type="Ensembl" id="ENSPNYT00000004295.1">
    <property type="protein sequence ID" value="ENSPNYP00000004187.1"/>
    <property type="gene ID" value="ENSPNYG00000003248.1"/>
</dbReference>
<keyword evidence="2" id="KW-0732">Signal</keyword>
<evidence type="ECO:0000313" key="4">
    <source>
        <dbReference type="Ensembl" id="ENSPNYP00000004187.1"/>
    </source>
</evidence>
<dbReference type="AlphaFoldDB" id="A0A3B4F0S2"/>
<dbReference type="GO" id="GO:0006955">
    <property type="term" value="P:immune response"/>
    <property type="evidence" value="ECO:0007669"/>
    <property type="project" value="InterPro"/>
</dbReference>
<sequence length="81" mass="9371">MLKSIRFLLLSVQLLSQIFGAVNSPDFCCFDFFDKRIPKANIVSINKTHSQCSTPAFTPKRLFCVKQDEDWAVREFVKRAQ</sequence>
<name>A0A3B4F0S2_9CICH</name>
<protein>
    <recommendedName>
        <fullName evidence="3">Chemokine interleukin-8-like domain-containing protein</fullName>
    </recommendedName>
</protein>
<dbReference type="SMART" id="SM00199">
    <property type="entry name" value="SCY"/>
    <property type="match status" value="1"/>
</dbReference>
<dbReference type="GO" id="GO:0005615">
    <property type="term" value="C:extracellular space"/>
    <property type="evidence" value="ECO:0007669"/>
    <property type="project" value="UniProtKB-KW"/>
</dbReference>
<keyword evidence="1" id="KW-0202">Cytokine</keyword>
<dbReference type="Pfam" id="PF00048">
    <property type="entry name" value="IL8"/>
    <property type="match status" value="1"/>
</dbReference>
<dbReference type="GO" id="GO:0008009">
    <property type="term" value="F:chemokine activity"/>
    <property type="evidence" value="ECO:0007669"/>
    <property type="project" value="InterPro"/>
</dbReference>
<dbReference type="SUPFAM" id="SSF54117">
    <property type="entry name" value="Interleukin 8-like chemokines"/>
    <property type="match status" value="1"/>
</dbReference>
<accession>A0A3B4F0S2</accession>
<evidence type="ECO:0000256" key="1">
    <source>
        <dbReference type="ARBA" id="ARBA00022514"/>
    </source>
</evidence>
<feature type="chain" id="PRO_5017469210" description="Chemokine interleukin-8-like domain-containing protein" evidence="2">
    <location>
        <begin position="21"/>
        <end position="81"/>
    </location>
</feature>
<proteinExistence type="predicted"/>
<evidence type="ECO:0000259" key="3">
    <source>
        <dbReference type="SMART" id="SM00199"/>
    </source>
</evidence>
<dbReference type="GeneTree" id="ENSGT00940000172542"/>
<dbReference type="Gene3D" id="2.40.50.40">
    <property type="match status" value="1"/>
</dbReference>
<feature type="signal peptide" evidence="2">
    <location>
        <begin position="1"/>
        <end position="20"/>
    </location>
</feature>
<dbReference type="InterPro" id="IPR001811">
    <property type="entry name" value="Chemokine_IL8-like_dom"/>
</dbReference>
<evidence type="ECO:0000256" key="2">
    <source>
        <dbReference type="SAM" id="SignalP"/>
    </source>
</evidence>